<dbReference type="GO" id="GO:0045893">
    <property type="term" value="P:positive regulation of DNA-templated transcription"/>
    <property type="evidence" value="ECO:0007669"/>
    <property type="project" value="InterPro"/>
</dbReference>
<evidence type="ECO:0000256" key="4">
    <source>
        <dbReference type="ARBA" id="ARBA00023125"/>
    </source>
</evidence>
<keyword evidence="8" id="KW-1185">Reference proteome</keyword>
<dbReference type="InterPro" id="IPR009061">
    <property type="entry name" value="DNA-bd_dom_put_sf"/>
</dbReference>
<evidence type="ECO:0000256" key="5">
    <source>
        <dbReference type="ARBA" id="ARBA00023163"/>
    </source>
</evidence>
<dbReference type="PANTHER" id="PTHR30204">
    <property type="entry name" value="REDOX-CYCLING DRUG-SENSING TRANSCRIPTIONAL ACTIVATOR SOXR"/>
    <property type="match status" value="1"/>
</dbReference>
<dbReference type="PROSITE" id="PS50937">
    <property type="entry name" value="HTH_MERR_2"/>
    <property type="match status" value="1"/>
</dbReference>
<dbReference type="SUPFAM" id="SSF46955">
    <property type="entry name" value="Putative DNA-binding domain"/>
    <property type="match status" value="1"/>
</dbReference>
<name>A0A3N1NUM8_9GAMM</name>
<evidence type="ECO:0000313" key="7">
    <source>
        <dbReference type="EMBL" id="ROQ19905.1"/>
    </source>
</evidence>
<dbReference type="CDD" id="cd01108">
    <property type="entry name" value="HTH_CueR"/>
    <property type="match status" value="1"/>
</dbReference>
<keyword evidence="3" id="KW-0805">Transcription regulation</keyword>
<dbReference type="PRINTS" id="PR00040">
    <property type="entry name" value="HTHMERR"/>
</dbReference>
<dbReference type="NCBIfam" id="TIGR02044">
    <property type="entry name" value="CueR"/>
    <property type="match status" value="1"/>
</dbReference>
<dbReference type="PANTHER" id="PTHR30204:SF94">
    <property type="entry name" value="HEAVY METAL-DEPENDENT TRANSCRIPTIONAL REGULATOR HI_0293-RELATED"/>
    <property type="match status" value="1"/>
</dbReference>
<dbReference type="GO" id="GO:0005507">
    <property type="term" value="F:copper ion binding"/>
    <property type="evidence" value="ECO:0007669"/>
    <property type="project" value="InterPro"/>
</dbReference>
<dbReference type="InterPro" id="IPR015358">
    <property type="entry name" value="Tscrpt_reg_MerR_DNA-bd"/>
</dbReference>
<protein>
    <submittedName>
        <fullName evidence="7">Cu(I)-responsive transcriptional regulator</fullName>
    </submittedName>
</protein>
<reference evidence="7 8" key="1">
    <citation type="submission" date="2018-11" db="EMBL/GenBank/DDBJ databases">
        <title>Genomic Encyclopedia of Type Strains, Phase IV (KMG-IV): sequencing the most valuable type-strain genomes for metagenomic binning, comparative biology and taxonomic classification.</title>
        <authorList>
            <person name="Goeker M."/>
        </authorList>
    </citation>
    <scope>NUCLEOTIDE SEQUENCE [LARGE SCALE GENOMIC DNA]</scope>
    <source>
        <strain evidence="7 8">DSM 16974</strain>
    </source>
</reference>
<dbReference type="InterPro" id="IPR000551">
    <property type="entry name" value="MerR-type_HTH_dom"/>
</dbReference>
<dbReference type="Proteomes" id="UP000273643">
    <property type="component" value="Unassembled WGS sequence"/>
</dbReference>
<dbReference type="AlphaFoldDB" id="A0A3N1NUM8"/>
<evidence type="ECO:0000256" key="2">
    <source>
        <dbReference type="ARBA" id="ARBA00022490"/>
    </source>
</evidence>
<proteinExistence type="predicted"/>
<evidence type="ECO:0000259" key="6">
    <source>
        <dbReference type="PROSITE" id="PS50937"/>
    </source>
</evidence>
<comment type="caution">
    <text evidence="7">The sequence shown here is derived from an EMBL/GenBank/DDBJ whole genome shotgun (WGS) entry which is preliminary data.</text>
</comment>
<dbReference type="SMART" id="SM00422">
    <property type="entry name" value="HTH_MERR"/>
    <property type="match status" value="1"/>
</dbReference>
<dbReference type="PROSITE" id="PS00552">
    <property type="entry name" value="HTH_MERR_1"/>
    <property type="match status" value="1"/>
</dbReference>
<evidence type="ECO:0000256" key="3">
    <source>
        <dbReference type="ARBA" id="ARBA00023015"/>
    </source>
</evidence>
<evidence type="ECO:0000313" key="8">
    <source>
        <dbReference type="Proteomes" id="UP000273643"/>
    </source>
</evidence>
<dbReference type="GO" id="GO:0005737">
    <property type="term" value="C:cytoplasm"/>
    <property type="evidence" value="ECO:0007669"/>
    <property type="project" value="UniProtKB-SubCell"/>
</dbReference>
<sequence length="134" mass="15173">MNIGQAAERSGLNPKTIRYYESIGLVCPHRAANGYRDYRQADVEQLQFLQHARAVGFTLDECRELLDLYRDPHRRSAEVKALVLERVAQVDEQLARLEAMRDTLVTMAEHCAGDDNAECAIIDSLAQPMPFKLV</sequence>
<dbReference type="Pfam" id="PF00376">
    <property type="entry name" value="MerR"/>
    <property type="match status" value="1"/>
</dbReference>
<evidence type="ECO:0000256" key="1">
    <source>
        <dbReference type="ARBA" id="ARBA00004496"/>
    </source>
</evidence>
<accession>A0A3N1NUM8</accession>
<dbReference type="RefSeq" id="WP_123637179.1">
    <property type="nucleotide sequence ID" value="NZ_JBHYFO010000009.1"/>
</dbReference>
<keyword evidence="5" id="KW-0804">Transcription</keyword>
<dbReference type="GO" id="GO:0003677">
    <property type="term" value="F:DNA binding"/>
    <property type="evidence" value="ECO:0007669"/>
    <property type="project" value="UniProtKB-KW"/>
</dbReference>
<dbReference type="Pfam" id="PF09278">
    <property type="entry name" value="MerR-DNA-bind"/>
    <property type="match status" value="1"/>
</dbReference>
<keyword evidence="4" id="KW-0238">DNA-binding</keyword>
<keyword evidence="2" id="KW-0963">Cytoplasm</keyword>
<feature type="domain" description="HTH merR-type" evidence="6">
    <location>
        <begin position="1"/>
        <end position="68"/>
    </location>
</feature>
<dbReference type="Gene3D" id="1.10.1660.10">
    <property type="match status" value="1"/>
</dbReference>
<dbReference type="OrthoDB" id="9808480at2"/>
<organism evidence="7 8">
    <name type="scientific">Marinimicrobium koreense</name>
    <dbReference type="NCBI Taxonomy" id="306545"/>
    <lineage>
        <taxon>Bacteria</taxon>
        <taxon>Pseudomonadati</taxon>
        <taxon>Pseudomonadota</taxon>
        <taxon>Gammaproteobacteria</taxon>
        <taxon>Cellvibrionales</taxon>
        <taxon>Cellvibrionaceae</taxon>
        <taxon>Marinimicrobium</taxon>
    </lineage>
</organism>
<gene>
    <name evidence="7" type="ORF">EDC38_0496</name>
</gene>
<comment type="subcellular location">
    <subcellularLocation>
        <location evidence="1">Cytoplasm</location>
    </subcellularLocation>
</comment>
<dbReference type="InterPro" id="IPR011789">
    <property type="entry name" value="CueR"/>
</dbReference>
<dbReference type="EMBL" id="RJUK01000001">
    <property type="protein sequence ID" value="ROQ19905.1"/>
    <property type="molecule type" value="Genomic_DNA"/>
</dbReference>
<dbReference type="InterPro" id="IPR047057">
    <property type="entry name" value="MerR_fam"/>
</dbReference>
<dbReference type="GO" id="GO:0003700">
    <property type="term" value="F:DNA-binding transcription factor activity"/>
    <property type="evidence" value="ECO:0007669"/>
    <property type="project" value="InterPro"/>
</dbReference>